<dbReference type="Gene3D" id="3.30.200.20">
    <property type="entry name" value="Phosphorylase Kinase, domain 1"/>
    <property type="match status" value="1"/>
</dbReference>
<dbReference type="InterPro" id="IPR051177">
    <property type="entry name" value="CIK-Related_Protein"/>
</dbReference>
<feature type="compositionally biased region" description="Low complexity" evidence="1">
    <location>
        <begin position="771"/>
        <end position="791"/>
    </location>
</feature>
<evidence type="ECO:0000256" key="1">
    <source>
        <dbReference type="SAM" id="MobiDB-lite"/>
    </source>
</evidence>
<feature type="compositionally biased region" description="Polar residues" evidence="1">
    <location>
        <begin position="715"/>
        <end position="729"/>
    </location>
</feature>
<dbReference type="FunCoup" id="A0A165FGQ4">
    <property type="interactions" value="567"/>
</dbReference>
<feature type="compositionally biased region" description="Polar residues" evidence="1">
    <location>
        <begin position="760"/>
        <end position="770"/>
    </location>
</feature>
<dbReference type="OrthoDB" id="79687at2759"/>
<feature type="compositionally biased region" description="Basic and acidic residues" evidence="1">
    <location>
        <begin position="599"/>
        <end position="610"/>
    </location>
</feature>
<dbReference type="Pfam" id="PF00069">
    <property type="entry name" value="Pkinase"/>
    <property type="match status" value="1"/>
</dbReference>
<dbReference type="InterPro" id="IPR011989">
    <property type="entry name" value="ARM-like"/>
</dbReference>
<dbReference type="Gene3D" id="1.10.510.10">
    <property type="entry name" value="Transferase(Phosphotransferase) domain 1"/>
    <property type="match status" value="1"/>
</dbReference>
<dbReference type="InterPro" id="IPR016024">
    <property type="entry name" value="ARM-type_fold"/>
</dbReference>
<dbReference type="SMART" id="SM00220">
    <property type="entry name" value="S_TKc"/>
    <property type="match status" value="1"/>
</dbReference>
<dbReference type="Proteomes" id="UP000076842">
    <property type="component" value="Unassembled WGS sequence"/>
</dbReference>
<evidence type="ECO:0000259" key="2">
    <source>
        <dbReference type="PROSITE" id="PS50011"/>
    </source>
</evidence>
<dbReference type="SUPFAM" id="SSF48371">
    <property type="entry name" value="ARM repeat"/>
    <property type="match status" value="1"/>
</dbReference>
<protein>
    <recommendedName>
        <fullName evidence="2">Protein kinase domain-containing protein</fullName>
    </recommendedName>
</protein>
<accession>A0A165FGQ4</accession>
<name>A0A165FGQ4_9BASI</name>
<feature type="region of interest" description="Disordered" evidence="1">
    <location>
        <begin position="599"/>
        <end position="632"/>
    </location>
</feature>
<dbReference type="AlphaFoldDB" id="A0A165FGQ4"/>
<dbReference type="GO" id="GO:0005524">
    <property type="term" value="F:ATP binding"/>
    <property type="evidence" value="ECO:0007669"/>
    <property type="project" value="InterPro"/>
</dbReference>
<dbReference type="InterPro" id="IPR011009">
    <property type="entry name" value="Kinase-like_dom_sf"/>
</dbReference>
<dbReference type="CDD" id="cd14011">
    <property type="entry name" value="PK_SCY1_like"/>
    <property type="match status" value="1"/>
</dbReference>
<dbReference type="EMBL" id="KV423973">
    <property type="protein sequence ID" value="KZT56720.1"/>
    <property type="molecule type" value="Genomic_DNA"/>
</dbReference>
<dbReference type="PANTHER" id="PTHR12984">
    <property type="entry name" value="SCY1-RELATED S/T PROTEIN KINASE-LIKE"/>
    <property type="match status" value="1"/>
</dbReference>
<evidence type="ECO:0000313" key="4">
    <source>
        <dbReference type="Proteomes" id="UP000076842"/>
    </source>
</evidence>
<dbReference type="GO" id="GO:0004672">
    <property type="term" value="F:protein kinase activity"/>
    <property type="evidence" value="ECO:0007669"/>
    <property type="project" value="InterPro"/>
</dbReference>
<proteinExistence type="predicted"/>
<gene>
    <name evidence="3" type="ORF">CALCODRAFT_453963</name>
</gene>
<organism evidence="3 4">
    <name type="scientific">Calocera cornea HHB12733</name>
    <dbReference type="NCBI Taxonomy" id="1353952"/>
    <lineage>
        <taxon>Eukaryota</taxon>
        <taxon>Fungi</taxon>
        <taxon>Dikarya</taxon>
        <taxon>Basidiomycota</taxon>
        <taxon>Agaricomycotina</taxon>
        <taxon>Dacrymycetes</taxon>
        <taxon>Dacrymycetales</taxon>
        <taxon>Dacrymycetaceae</taxon>
        <taxon>Calocera</taxon>
    </lineage>
</organism>
<reference evidence="3 4" key="1">
    <citation type="journal article" date="2016" name="Mol. Biol. Evol.">
        <title>Comparative Genomics of Early-Diverging Mushroom-Forming Fungi Provides Insights into the Origins of Lignocellulose Decay Capabilities.</title>
        <authorList>
            <person name="Nagy L.G."/>
            <person name="Riley R."/>
            <person name="Tritt A."/>
            <person name="Adam C."/>
            <person name="Daum C."/>
            <person name="Floudas D."/>
            <person name="Sun H."/>
            <person name="Yadav J.S."/>
            <person name="Pangilinan J."/>
            <person name="Larsson K.H."/>
            <person name="Matsuura K."/>
            <person name="Barry K."/>
            <person name="Labutti K."/>
            <person name="Kuo R."/>
            <person name="Ohm R.A."/>
            <person name="Bhattacharya S.S."/>
            <person name="Shirouzu T."/>
            <person name="Yoshinaga Y."/>
            <person name="Martin F.M."/>
            <person name="Grigoriev I.V."/>
            <person name="Hibbett D.S."/>
        </authorList>
    </citation>
    <scope>NUCLEOTIDE SEQUENCE [LARGE SCALE GENOMIC DNA]</scope>
    <source>
        <strain evidence="3 4">HHB12733</strain>
    </source>
</reference>
<dbReference type="InterPro" id="IPR000719">
    <property type="entry name" value="Prot_kinase_dom"/>
</dbReference>
<feature type="region of interest" description="Disordered" evidence="1">
    <location>
        <begin position="675"/>
        <end position="796"/>
    </location>
</feature>
<feature type="compositionally biased region" description="Polar residues" evidence="1">
    <location>
        <begin position="611"/>
        <end position="627"/>
    </location>
</feature>
<dbReference type="Gene3D" id="1.25.10.10">
    <property type="entry name" value="Leucine-rich Repeat Variant"/>
    <property type="match status" value="1"/>
</dbReference>
<sequence>MAGVLAAASSLFRGTAIAQNYTITTAASSSSNVSAATAITPAFNVGPWKVQAATHKTTAKQVSVWSFEKRSMDKMGAAGKERIIEVLKHEASSLSRLRHPCILEMVEPMEETRAEITFATEPLTSSLALSIPTSRRSAGSGGDSGELDEVEIQKGLLQVCRGLEFLHMSAKLVHSNVSPEAILINNKGDWKLSGLGLTMPLMQADGTKTRWEFPEFDNRLSPYVQRKFDYMAPEYAIDEQITIASDMYALGCVLYTVHNHGRPPFSNHGSMNSLRENAARLSSGNAIQNAVMGGDLLDLVKHLVTRSPSGRLTTTTLPQQPFFSSLAISTLNFLERSTFSAKPKEEKATFMKGLLKVLPRFSEGLKRRKILPSLVEEMKDPWLLPFILPNVFEISKTLSKEQFAQIVLPNIKPLFQIRDPPQNMITLLDNLKLFQEKTTPATFKEHVMPLVYAALESEHVNVQERALNAVPDVDESVDYSEVQNVLFPKIAVLFTKTRVLSVKVNALQCFLHLVKVLDTTSLTQKMVPLLSRIRTKEPSVMMATLDVHEAMGQKVDREAVATLVLPQLWAMSIGPLLSVDQFNRFMKVIRSLGDRVEREQSQHLREHQRIEQQTSGGRSAGQPSFGTNGEMDFEDLVAGGSVSHPAITVNGNGSTQPSTASWEEVDPWDSIFAEAGVGSTPASTTASTFASPTSTFPPLPQTPAMPLNAAASLRPMQQTSPPSLRSTPGASPPSFSTRSTSSSSIPTLPGPSRYVPPVQRTASPLATSSWTPLQTQPIPTQTHPTTGTSFQANKPNYNISMEPDRPISLGSPVFQTQTPSFPSWNMPSTLSAAPAAPPSFAAAPIAFNAPPLSQSSSNILMPTKVGAPAGGGPKKTDWQDFDPLG</sequence>
<dbReference type="SUPFAM" id="SSF56112">
    <property type="entry name" value="Protein kinase-like (PK-like)"/>
    <property type="match status" value="1"/>
</dbReference>
<evidence type="ECO:0000313" key="3">
    <source>
        <dbReference type="EMBL" id="KZT56720.1"/>
    </source>
</evidence>
<dbReference type="InParanoid" id="A0A165FGQ4"/>
<dbReference type="PANTHER" id="PTHR12984:SF6">
    <property type="entry name" value="SCY1-LIKE PROTEIN 2"/>
    <property type="match status" value="1"/>
</dbReference>
<feature type="domain" description="Protein kinase" evidence="2">
    <location>
        <begin position="19"/>
        <end position="323"/>
    </location>
</feature>
<keyword evidence="4" id="KW-1185">Reference proteome</keyword>
<feature type="compositionally biased region" description="Low complexity" evidence="1">
    <location>
        <begin position="732"/>
        <end position="752"/>
    </location>
</feature>
<dbReference type="PROSITE" id="PS50011">
    <property type="entry name" value="PROTEIN_KINASE_DOM"/>
    <property type="match status" value="1"/>
</dbReference>
<feature type="compositionally biased region" description="Low complexity" evidence="1">
    <location>
        <begin position="679"/>
        <end position="694"/>
    </location>
</feature>
<feature type="region of interest" description="Disordered" evidence="1">
    <location>
        <begin position="852"/>
        <end position="885"/>
    </location>
</feature>